<dbReference type="Proteomes" id="UP000613266">
    <property type="component" value="Unassembled WGS sequence"/>
</dbReference>
<gene>
    <name evidence="2" type="ORF">I7X39_16750</name>
</gene>
<keyword evidence="1" id="KW-0812">Transmembrane</keyword>
<dbReference type="RefSeq" id="WP_198112315.1">
    <property type="nucleotide sequence ID" value="NZ_JAEDAK010000013.1"/>
</dbReference>
<sequence>MSPDDINLLRGLVTVVSFIGFVALVWHSWSRKRSAEHAEAAALPFQEEQGVNRE</sequence>
<protein>
    <submittedName>
        <fullName evidence="2">CcoQ/FixQ family Cbb3-type cytochrome c oxidase assembly chaperone</fullName>
    </submittedName>
</protein>
<reference evidence="2" key="1">
    <citation type="submission" date="2020-12" db="EMBL/GenBank/DDBJ databases">
        <title>The genome sequence of Inhella sp. 1Y17.</title>
        <authorList>
            <person name="Liu Y."/>
        </authorList>
    </citation>
    <scope>NUCLEOTIDE SEQUENCE</scope>
    <source>
        <strain evidence="2">1Y17</strain>
    </source>
</reference>
<keyword evidence="1" id="KW-1133">Transmembrane helix</keyword>
<evidence type="ECO:0000256" key="1">
    <source>
        <dbReference type="SAM" id="Phobius"/>
    </source>
</evidence>
<organism evidence="2 3">
    <name type="scientific">Inhella proteolytica</name>
    <dbReference type="NCBI Taxonomy" id="2795029"/>
    <lineage>
        <taxon>Bacteria</taxon>
        <taxon>Pseudomonadati</taxon>
        <taxon>Pseudomonadota</taxon>
        <taxon>Betaproteobacteria</taxon>
        <taxon>Burkholderiales</taxon>
        <taxon>Sphaerotilaceae</taxon>
        <taxon>Inhella</taxon>
    </lineage>
</organism>
<dbReference type="EMBL" id="JAEDAK010000013">
    <property type="protein sequence ID" value="MBH9578543.1"/>
    <property type="molecule type" value="Genomic_DNA"/>
</dbReference>
<keyword evidence="1" id="KW-0472">Membrane</keyword>
<name>A0A931J4F3_9BURK</name>
<accession>A0A931J4F3</accession>
<feature type="transmembrane region" description="Helical" evidence="1">
    <location>
        <begin position="6"/>
        <end position="26"/>
    </location>
</feature>
<evidence type="ECO:0000313" key="3">
    <source>
        <dbReference type="Proteomes" id="UP000613266"/>
    </source>
</evidence>
<evidence type="ECO:0000313" key="2">
    <source>
        <dbReference type="EMBL" id="MBH9578543.1"/>
    </source>
</evidence>
<dbReference type="AlphaFoldDB" id="A0A931J4F3"/>
<comment type="caution">
    <text evidence="2">The sequence shown here is derived from an EMBL/GenBank/DDBJ whole genome shotgun (WGS) entry which is preliminary data.</text>
</comment>
<keyword evidence="3" id="KW-1185">Reference proteome</keyword>
<proteinExistence type="predicted"/>